<evidence type="ECO:0000313" key="1">
    <source>
        <dbReference type="EMBL" id="TET83125.1"/>
    </source>
</evidence>
<organism evidence="1 2">
    <name type="scientific">candidate division TA06 bacterium</name>
    <dbReference type="NCBI Taxonomy" id="2250710"/>
    <lineage>
        <taxon>Bacteria</taxon>
        <taxon>Bacteria division TA06</taxon>
    </lineage>
</organism>
<dbReference type="EMBL" id="SOIP01000059">
    <property type="protein sequence ID" value="TET83125.1"/>
    <property type="molecule type" value="Genomic_DNA"/>
</dbReference>
<name>A0A523XV40_UNCT6</name>
<dbReference type="Proteomes" id="UP000315534">
    <property type="component" value="Unassembled WGS sequence"/>
</dbReference>
<dbReference type="AlphaFoldDB" id="A0A523XV40"/>
<evidence type="ECO:0000313" key="2">
    <source>
        <dbReference type="Proteomes" id="UP000315534"/>
    </source>
</evidence>
<gene>
    <name evidence="1" type="ORF">E3J38_01020</name>
</gene>
<sequence length="589" mass="68366">MQLSEQKTGIPEVKADRSFLEIVENFTDPREALREAISNALDWSASTIKIKVYEDARANRELVIKIWDNGLGLTRERFVAFWNLADSPGLQTDEFGRKLGPMVGEKGHGTKTFWKCRQIEVESIAREEDGSDWRVLGEMREPIHTLKQGKVPNYEYVEGPGQGKETFTEVTIKGYHAHSHEVFRHETLKDYIQWFTKFGSIELELQIDTHKGKVIELQGLGQADPEPILFGHPFPPLSNNIKQLEKQYQDTWPRYYVNKWVFPSVPIDGYPGSRIDIVFYLEGDSAKRQHNTMLTRPGRPPERWHYTVSSRYGLYVCKDWIPLPASQRVSEWVAKKSEWTLYHAFVNCQDFELTANRGSIGNTDRDFLIKVQEAVENLFQTQIKKSQEYQIYDEEIEFTERRSVVERTEEEEKTDLEKRHYHAKKKRIAQYKAPQRPSVLLVEPRQEAEVLILFSVIKALRPNLFEFEIVDYSTSRGIDALCILESAQGGLQKGNLRYVEFKRALTHEFRDHTFARLAAIVCWECNLENGAKVRDLAGRERILQISKSEDHTVYMLLAPPELPANNIKVYVLKEYLKEKLGVSFKTRST</sequence>
<dbReference type="SUPFAM" id="SSF55874">
    <property type="entry name" value="ATPase domain of HSP90 chaperone/DNA topoisomerase II/histidine kinase"/>
    <property type="match status" value="1"/>
</dbReference>
<protein>
    <submittedName>
        <fullName evidence="1">Uncharacterized protein</fullName>
    </submittedName>
</protein>
<reference evidence="1 2" key="1">
    <citation type="submission" date="2019-03" db="EMBL/GenBank/DDBJ databases">
        <title>Metabolic potential of uncultured bacteria and archaea associated with petroleum seepage in deep-sea sediments.</title>
        <authorList>
            <person name="Dong X."/>
            <person name="Hubert C."/>
        </authorList>
    </citation>
    <scope>NUCLEOTIDE SEQUENCE [LARGE SCALE GENOMIC DNA]</scope>
    <source>
        <strain evidence="1">E29_bin36</strain>
    </source>
</reference>
<proteinExistence type="predicted"/>
<dbReference type="Pfam" id="PF13589">
    <property type="entry name" value="HATPase_c_3"/>
    <property type="match status" value="1"/>
</dbReference>
<accession>A0A523XV40</accession>
<comment type="caution">
    <text evidence="1">The sequence shown here is derived from an EMBL/GenBank/DDBJ whole genome shotgun (WGS) entry which is preliminary data.</text>
</comment>
<dbReference type="Gene3D" id="3.30.565.10">
    <property type="entry name" value="Histidine kinase-like ATPase, C-terminal domain"/>
    <property type="match status" value="1"/>
</dbReference>
<dbReference type="InterPro" id="IPR036890">
    <property type="entry name" value="HATPase_C_sf"/>
</dbReference>